<dbReference type="Pfam" id="PF07690">
    <property type="entry name" value="MFS_1"/>
    <property type="match status" value="1"/>
</dbReference>
<feature type="transmembrane region" description="Helical" evidence="5">
    <location>
        <begin position="187"/>
        <end position="211"/>
    </location>
</feature>
<evidence type="ECO:0000256" key="1">
    <source>
        <dbReference type="ARBA" id="ARBA00022475"/>
    </source>
</evidence>
<accession>A0A1I6XYJ2</accession>
<dbReference type="Gene3D" id="1.20.1250.20">
    <property type="entry name" value="MFS general substrate transporter like domains"/>
    <property type="match status" value="2"/>
</dbReference>
<feature type="transmembrane region" description="Helical" evidence="5">
    <location>
        <begin position="98"/>
        <end position="120"/>
    </location>
</feature>
<keyword evidence="3 5" id="KW-1133">Transmembrane helix</keyword>
<dbReference type="Proteomes" id="UP000199187">
    <property type="component" value="Unassembled WGS sequence"/>
</dbReference>
<name>A0A1I6XYJ2_9ENTR</name>
<dbReference type="InterPro" id="IPR020846">
    <property type="entry name" value="MFS_dom"/>
</dbReference>
<keyword evidence="1" id="KW-1003">Cell membrane</keyword>
<dbReference type="SUPFAM" id="SSF103473">
    <property type="entry name" value="MFS general substrate transporter"/>
    <property type="match status" value="1"/>
</dbReference>
<dbReference type="PANTHER" id="PTHR43129">
    <property type="entry name" value="FOSMIDOMYCIN RESISTANCE PROTEIN"/>
    <property type="match status" value="1"/>
</dbReference>
<feature type="transmembrane region" description="Helical" evidence="5">
    <location>
        <begin position="330"/>
        <end position="349"/>
    </location>
</feature>
<sequence length="442" mass="47673">MLNNNRQISFQHCDFLQSIHAGNVSRITITVLPFSSDKIYVVFMAISETSQTPPVARTSFGILGAISLSHLLNDMIQSLLLAIYPLLQADFSLSFVQIGFITLTFQVASSLLQPVVGYWTDKHPMPWSLPIGMCFTLSGLVLLALAGNFTTVLIAAALVGTGSSVFHPESSRVARMASGGRHGLAQSIFQVGGNFGASLGPLLAAVIVAPYGKGNVAWFVLAALLAIIVLMQVSRWYAAQHRVNKGKKSVALHNPLPRNKVILAVCILLILIFSKYFYMASISSYFTFYLMSRFDLSVQNAQMHLFIFLFAVAAGTVIGGPVGDKIGRKYVIWGSILGVAPFTLLLPYASLFWTGILTVIIGFILASAFSAILVYAQELLPGRIGMVSGLFFGFAFGMGGLGAAVLGLVADHTSIDLVYKICAFLPLLGILTVFLPDNRPQH</sequence>
<gene>
    <name evidence="7" type="ORF">SAMN05192562_101240</name>
</gene>
<evidence type="ECO:0000313" key="8">
    <source>
        <dbReference type="Proteomes" id="UP000199187"/>
    </source>
</evidence>
<evidence type="ECO:0000256" key="2">
    <source>
        <dbReference type="ARBA" id="ARBA00022692"/>
    </source>
</evidence>
<evidence type="ECO:0000259" key="6">
    <source>
        <dbReference type="PROSITE" id="PS50850"/>
    </source>
</evidence>
<feature type="transmembrane region" description="Helical" evidence="5">
    <location>
        <begin position="301"/>
        <end position="323"/>
    </location>
</feature>
<dbReference type="GO" id="GO:0005886">
    <property type="term" value="C:plasma membrane"/>
    <property type="evidence" value="ECO:0007669"/>
    <property type="project" value="TreeGrafter"/>
</dbReference>
<feature type="transmembrane region" description="Helical" evidence="5">
    <location>
        <begin position="388"/>
        <end position="411"/>
    </location>
</feature>
<feature type="domain" description="Major facilitator superfamily (MFS) profile" evidence="6">
    <location>
        <begin position="62"/>
        <end position="441"/>
    </location>
</feature>
<feature type="transmembrane region" description="Helical" evidence="5">
    <location>
        <begin position="261"/>
        <end position="281"/>
    </location>
</feature>
<keyword evidence="4 5" id="KW-0472">Membrane</keyword>
<feature type="transmembrane region" description="Helical" evidence="5">
    <location>
        <begin position="140"/>
        <end position="166"/>
    </location>
</feature>
<dbReference type="PANTHER" id="PTHR43129:SF1">
    <property type="entry name" value="FOSMIDOMYCIN RESISTANCE PROTEIN"/>
    <property type="match status" value="1"/>
</dbReference>
<keyword evidence="8" id="KW-1185">Reference proteome</keyword>
<feature type="transmembrane region" description="Helical" evidence="5">
    <location>
        <begin position="217"/>
        <end position="238"/>
    </location>
</feature>
<dbReference type="GO" id="GO:0022857">
    <property type="term" value="F:transmembrane transporter activity"/>
    <property type="evidence" value="ECO:0007669"/>
    <property type="project" value="InterPro"/>
</dbReference>
<proteinExistence type="predicted"/>
<dbReference type="PROSITE" id="PS50850">
    <property type="entry name" value="MFS"/>
    <property type="match status" value="1"/>
</dbReference>
<reference evidence="8" key="1">
    <citation type="submission" date="2016-10" db="EMBL/GenBank/DDBJ databases">
        <authorList>
            <person name="Varghese N."/>
            <person name="Submissions S."/>
        </authorList>
    </citation>
    <scope>NUCLEOTIDE SEQUENCE [LARGE SCALE GENOMIC DNA]</scope>
    <source>
        <strain evidence="8">Ah-143</strain>
    </source>
</reference>
<evidence type="ECO:0000256" key="4">
    <source>
        <dbReference type="ARBA" id="ARBA00023136"/>
    </source>
</evidence>
<feature type="transmembrane region" description="Helical" evidence="5">
    <location>
        <begin position="355"/>
        <end position="376"/>
    </location>
</feature>
<evidence type="ECO:0000256" key="5">
    <source>
        <dbReference type="SAM" id="Phobius"/>
    </source>
</evidence>
<feature type="transmembrane region" description="Helical" evidence="5">
    <location>
        <begin position="417"/>
        <end position="435"/>
    </location>
</feature>
<keyword evidence="2 5" id="KW-0812">Transmembrane</keyword>
<dbReference type="InterPro" id="IPR036259">
    <property type="entry name" value="MFS_trans_sf"/>
</dbReference>
<dbReference type="FunFam" id="1.20.1250.20:FF:000054">
    <property type="entry name" value="Fosmidomycin resistance protein"/>
    <property type="match status" value="1"/>
</dbReference>
<evidence type="ECO:0000256" key="3">
    <source>
        <dbReference type="ARBA" id="ARBA00022989"/>
    </source>
</evidence>
<dbReference type="AlphaFoldDB" id="A0A1I6XYJ2"/>
<dbReference type="EMBL" id="FPAU01000001">
    <property type="protein sequence ID" value="SFT43011.1"/>
    <property type="molecule type" value="Genomic_DNA"/>
</dbReference>
<organism evidence="7 8">
    <name type="scientific">Kosakonia arachidis</name>
    <dbReference type="NCBI Taxonomy" id="551989"/>
    <lineage>
        <taxon>Bacteria</taxon>
        <taxon>Pseudomonadati</taxon>
        <taxon>Pseudomonadota</taxon>
        <taxon>Gammaproteobacteria</taxon>
        <taxon>Enterobacterales</taxon>
        <taxon>Enterobacteriaceae</taxon>
        <taxon>Kosakonia</taxon>
    </lineage>
</organism>
<dbReference type="InterPro" id="IPR011701">
    <property type="entry name" value="MFS"/>
</dbReference>
<evidence type="ECO:0000313" key="7">
    <source>
        <dbReference type="EMBL" id="SFT43011.1"/>
    </source>
</evidence>
<protein>
    <submittedName>
        <fullName evidence="7">MFS transporter, FSR family, fosmidomycin resistance protein</fullName>
    </submittedName>
</protein>
<dbReference type="CDD" id="cd17478">
    <property type="entry name" value="MFS_FsR"/>
    <property type="match status" value="1"/>
</dbReference>